<name>A0ABP8YJY4_9ACTN</name>
<protein>
    <submittedName>
        <fullName evidence="7">(2Fe-2S)-binding protein</fullName>
    </submittedName>
</protein>
<dbReference type="Gene3D" id="3.10.20.30">
    <property type="match status" value="1"/>
</dbReference>
<dbReference type="Pfam" id="PF00111">
    <property type="entry name" value="Fer2"/>
    <property type="match status" value="1"/>
</dbReference>
<dbReference type="InterPro" id="IPR051452">
    <property type="entry name" value="Diverse_Oxidoreductases"/>
</dbReference>
<evidence type="ECO:0000313" key="8">
    <source>
        <dbReference type="Proteomes" id="UP001499882"/>
    </source>
</evidence>
<proteinExistence type="predicted"/>
<dbReference type="InterPro" id="IPR001041">
    <property type="entry name" value="2Fe-2S_ferredoxin-type"/>
</dbReference>
<dbReference type="InterPro" id="IPR036010">
    <property type="entry name" value="2Fe-2S_ferredoxin-like_sf"/>
</dbReference>
<dbReference type="SUPFAM" id="SSF54292">
    <property type="entry name" value="2Fe-2S ferredoxin-like"/>
    <property type="match status" value="1"/>
</dbReference>
<dbReference type="PROSITE" id="PS51085">
    <property type="entry name" value="2FE2S_FER_2"/>
    <property type="match status" value="1"/>
</dbReference>
<keyword evidence="5" id="KW-0411">Iron-sulfur</keyword>
<dbReference type="InterPro" id="IPR012675">
    <property type="entry name" value="Beta-grasp_dom_sf"/>
</dbReference>
<evidence type="ECO:0000256" key="4">
    <source>
        <dbReference type="ARBA" id="ARBA00023004"/>
    </source>
</evidence>
<dbReference type="EMBL" id="BAABKN010000009">
    <property type="protein sequence ID" value="GAA4731012.1"/>
    <property type="molecule type" value="Genomic_DNA"/>
</dbReference>
<dbReference type="InterPro" id="IPR006058">
    <property type="entry name" value="2Fe2S_fd_BS"/>
</dbReference>
<evidence type="ECO:0000256" key="5">
    <source>
        <dbReference type="ARBA" id="ARBA00023014"/>
    </source>
</evidence>
<comment type="caution">
    <text evidence="7">The sequence shown here is derived from an EMBL/GenBank/DDBJ whole genome shotgun (WGS) entry which is preliminary data.</text>
</comment>
<keyword evidence="1" id="KW-0001">2Fe-2S</keyword>
<dbReference type="Gene3D" id="1.10.150.120">
    <property type="entry name" value="[2Fe-2S]-binding domain"/>
    <property type="match status" value="1"/>
</dbReference>
<dbReference type="PANTHER" id="PTHR44379:SF8">
    <property type="entry name" value="XANTHINE DEHYDROGENASE IRON-SULFUR-BINDING SUBUNIT XDHC-RELATED"/>
    <property type="match status" value="1"/>
</dbReference>
<evidence type="ECO:0000259" key="6">
    <source>
        <dbReference type="PROSITE" id="PS51085"/>
    </source>
</evidence>
<evidence type="ECO:0000256" key="3">
    <source>
        <dbReference type="ARBA" id="ARBA00023002"/>
    </source>
</evidence>
<dbReference type="Proteomes" id="UP001499882">
    <property type="component" value="Unassembled WGS sequence"/>
</dbReference>
<evidence type="ECO:0000313" key="7">
    <source>
        <dbReference type="EMBL" id="GAA4731012.1"/>
    </source>
</evidence>
<keyword evidence="4" id="KW-0408">Iron</keyword>
<keyword evidence="3" id="KW-0560">Oxidoreductase</keyword>
<dbReference type="SUPFAM" id="SSF47741">
    <property type="entry name" value="CO dehydrogenase ISP C-domain like"/>
    <property type="match status" value="1"/>
</dbReference>
<dbReference type="PANTHER" id="PTHR44379">
    <property type="entry name" value="OXIDOREDUCTASE WITH IRON-SULFUR SUBUNIT"/>
    <property type="match status" value="1"/>
</dbReference>
<accession>A0ABP8YJY4</accession>
<gene>
    <name evidence="7" type="ORF">GCM10023350_12920</name>
</gene>
<keyword evidence="8" id="KW-1185">Reference proteome</keyword>
<evidence type="ECO:0000256" key="2">
    <source>
        <dbReference type="ARBA" id="ARBA00022723"/>
    </source>
</evidence>
<dbReference type="Pfam" id="PF01799">
    <property type="entry name" value="Fer2_2"/>
    <property type="match status" value="1"/>
</dbReference>
<dbReference type="PROSITE" id="PS00197">
    <property type="entry name" value="2FE2S_FER_1"/>
    <property type="match status" value="1"/>
</dbReference>
<dbReference type="InterPro" id="IPR002888">
    <property type="entry name" value="2Fe-2S-bd"/>
</dbReference>
<keyword evidence="2" id="KW-0479">Metal-binding</keyword>
<reference evidence="8" key="1">
    <citation type="journal article" date="2019" name="Int. J. Syst. Evol. Microbiol.">
        <title>The Global Catalogue of Microorganisms (GCM) 10K type strain sequencing project: providing services to taxonomists for standard genome sequencing and annotation.</title>
        <authorList>
            <consortium name="The Broad Institute Genomics Platform"/>
            <consortium name="The Broad Institute Genome Sequencing Center for Infectious Disease"/>
            <person name="Wu L."/>
            <person name="Ma J."/>
        </authorList>
    </citation>
    <scope>NUCLEOTIDE SEQUENCE [LARGE SCALE GENOMIC DNA]</scope>
    <source>
        <strain evidence="8">JCM 18532</strain>
    </source>
</reference>
<organism evidence="7 8">
    <name type="scientific">Nocardioides endophyticus</name>
    <dbReference type="NCBI Taxonomy" id="1353775"/>
    <lineage>
        <taxon>Bacteria</taxon>
        <taxon>Bacillati</taxon>
        <taxon>Actinomycetota</taxon>
        <taxon>Actinomycetes</taxon>
        <taxon>Propionibacteriales</taxon>
        <taxon>Nocardioidaceae</taxon>
        <taxon>Nocardioides</taxon>
    </lineage>
</organism>
<dbReference type="InterPro" id="IPR036884">
    <property type="entry name" value="2Fe-2S-bd_dom_sf"/>
</dbReference>
<sequence length="148" mass="15292">MLAPASRTLASVLRDDLDLTAAKVACGRGECGACTVLVDGRPTMSCVTAVALVRGPVETLEALAEEVTDLREEFADAGAFQCGFCTPGQLVHAAALARRADELVAEDDLPGVVRDRLSGNICRCTGYQAITGAVCAVLARRAGAEVPS</sequence>
<evidence type="ECO:0000256" key="1">
    <source>
        <dbReference type="ARBA" id="ARBA00022714"/>
    </source>
</evidence>
<feature type="domain" description="2Fe-2S ferredoxin-type" evidence="6">
    <location>
        <begin position="1"/>
        <end position="63"/>
    </location>
</feature>